<proteinExistence type="predicted"/>
<sequence length="246" mass="26428">MSNYSFCFMAKLAMVSELQLNDSTTELTCPGMGDESSSPHKLIHKQPWRDRARTHLQHDRGGMATYQELNRTFVALAAVLLLATAARAGIEEACRGAASRDSAVDYAHCVSALSSDPHTRRDAQDMHALAAAATRMAIEHAAATEARFDGLGEAEESPRARARLGHCLEVYGAATDVLRDALDNIRARVYGRAVEQIAAALGAAERCEDAWKGEEEPRKAPAVATAHDREYGRLAAVALGLTAGIA</sequence>
<reference evidence="1" key="1">
    <citation type="submission" date="2021-05" db="EMBL/GenBank/DDBJ databases">
        <authorList>
            <person name="Scholz U."/>
            <person name="Mascher M."/>
            <person name="Fiebig A."/>
        </authorList>
    </citation>
    <scope>NUCLEOTIDE SEQUENCE [LARGE SCALE GENOMIC DNA]</scope>
</reference>
<organism evidence="1 2">
    <name type="scientific">Avena sativa</name>
    <name type="common">Oat</name>
    <dbReference type="NCBI Taxonomy" id="4498"/>
    <lineage>
        <taxon>Eukaryota</taxon>
        <taxon>Viridiplantae</taxon>
        <taxon>Streptophyta</taxon>
        <taxon>Embryophyta</taxon>
        <taxon>Tracheophyta</taxon>
        <taxon>Spermatophyta</taxon>
        <taxon>Magnoliopsida</taxon>
        <taxon>Liliopsida</taxon>
        <taxon>Poales</taxon>
        <taxon>Poaceae</taxon>
        <taxon>BOP clade</taxon>
        <taxon>Pooideae</taxon>
        <taxon>Poodae</taxon>
        <taxon>Poeae</taxon>
        <taxon>Poeae Chloroplast Group 1 (Aveneae type)</taxon>
        <taxon>Aveninae</taxon>
        <taxon>Avena</taxon>
    </lineage>
</organism>
<dbReference type="EnsemblPlants" id="AVESA.00010b.r2.5CG0867630.1">
    <property type="protein sequence ID" value="AVESA.00010b.r2.5CG0867630.1.CDS.1"/>
    <property type="gene ID" value="AVESA.00010b.r2.5CG0867630"/>
</dbReference>
<evidence type="ECO:0000313" key="2">
    <source>
        <dbReference type="Proteomes" id="UP001732700"/>
    </source>
</evidence>
<keyword evidence="2" id="KW-1185">Reference proteome</keyword>
<reference evidence="1" key="2">
    <citation type="submission" date="2025-09" db="UniProtKB">
        <authorList>
            <consortium name="EnsemblPlants"/>
        </authorList>
    </citation>
    <scope>IDENTIFICATION</scope>
</reference>
<accession>A0ACD5XXI0</accession>
<protein>
    <submittedName>
        <fullName evidence="1">Uncharacterized protein</fullName>
    </submittedName>
</protein>
<dbReference type="Proteomes" id="UP001732700">
    <property type="component" value="Chromosome 5C"/>
</dbReference>
<evidence type="ECO:0000313" key="1">
    <source>
        <dbReference type="EnsemblPlants" id="AVESA.00010b.r2.5CG0867630.1.CDS.1"/>
    </source>
</evidence>
<name>A0ACD5XXI0_AVESA</name>